<keyword evidence="2" id="KW-1185">Reference proteome</keyword>
<proteinExistence type="predicted"/>
<dbReference type="InterPro" id="IPR011990">
    <property type="entry name" value="TPR-like_helical_dom_sf"/>
</dbReference>
<dbReference type="Pfam" id="PF12771">
    <property type="entry name" value="SusD-like_2"/>
    <property type="match status" value="1"/>
</dbReference>
<name>A0A1H7SSW6_9SPHI</name>
<gene>
    <name evidence="1" type="ORF">SAMN05421740_109141</name>
</gene>
<dbReference type="SUPFAM" id="SSF48452">
    <property type="entry name" value="TPR-like"/>
    <property type="match status" value="1"/>
</dbReference>
<dbReference type="EMBL" id="FNZR01000009">
    <property type="protein sequence ID" value="SEL75024.1"/>
    <property type="molecule type" value="Genomic_DNA"/>
</dbReference>
<dbReference type="PROSITE" id="PS51257">
    <property type="entry name" value="PROKAR_LIPOPROTEIN"/>
    <property type="match status" value="1"/>
</dbReference>
<evidence type="ECO:0000313" key="1">
    <source>
        <dbReference type="EMBL" id="SEL75024.1"/>
    </source>
</evidence>
<evidence type="ECO:0000313" key="2">
    <source>
        <dbReference type="Proteomes" id="UP000198916"/>
    </source>
</evidence>
<dbReference type="RefSeq" id="WP_090608004.1">
    <property type="nucleotide sequence ID" value="NZ_FNZR01000009.1"/>
</dbReference>
<dbReference type="InterPro" id="IPR041662">
    <property type="entry name" value="SusD-like_2"/>
</dbReference>
<protein>
    <submittedName>
        <fullName evidence="1">Starch-binding associating with outer membrane</fullName>
    </submittedName>
</protein>
<dbReference type="OrthoDB" id="9766256at2"/>
<sequence length="487" mass="56269">MNILNRNTLTGSLVIMLLATSCTHEFEEINTDPNKIEKVTPGSMLTPTIYGMSTYFTVRSYDFTWQLMQVALPHPSSGNAVHWYYMQENSGNGTWNTCYRLLRNLREMDDAADEYGQPIYKAVAATLRAYIVGILTDSFGDVPFSEAMQAEEGLNQPRFDTQEEIYLSLIDQLEEANRVYAAGGNMAGNDLLYGNDATKWRRFNNSLLMRMILRMSKRTEQNSYVRLQAIIANPDEYPVFTSNEDAALVPISGLTPYDYAWGRRQDYVNFEAMAEFFVDMLNELEDPRRPLFMTRARRLENGEYVDLGYRGIPSAHSGDASQYNYDPSTPNGDLMVYTTLGTEIIEVMMSYAEVEFIKAEVAFFQGDETAAEAAYQRGVTAAVTQWKGGVMPDNYFENEAARFDGTFARIMNQKYLALFFNDYQQWFEYRRTGYPELPKTPYMLYEGRMPTRFMYHTDVRRFNAEKYQEAVQRMGADDFHTKVWWER</sequence>
<organism evidence="1 2">
    <name type="scientific">Parapedobacter koreensis</name>
    <dbReference type="NCBI Taxonomy" id="332977"/>
    <lineage>
        <taxon>Bacteria</taxon>
        <taxon>Pseudomonadati</taxon>
        <taxon>Bacteroidota</taxon>
        <taxon>Sphingobacteriia</taxon>
        <taxon>Sphingobacteriales</taxon>
        <taxon>Sphingobacteriaceae</taxon>
        <taxon>Parapedobacter</taxon>
    </lineage>
</organism>
<dbReference type="AlphaFoldDB" id="A0A1H7SSW6"/>
<dbReference type="STRING" id="332977.SAMN05421740_109141"/>
<dbReference type="Proteomes" id="UP000198916">
    <property type="component" value="Unassembled WGS sequence"/>
</dbReference>
<accession>A0A1H7SSW6</accession>
<reference evidence="2" key="1">
    <citation type="submission" date="2016-10" db="EMBL/GenBank/DDBJ databases">
        <authorList>
            <person name="Varghese N."/>
            <person name="Submissions S."/>
        </authorList>
    </citation>
    <scope>NUCLEOTIDE SEQUENCE [LARGE SCALE GENOMIC DNA]</scope>
    <source>
        <strain evidence="2">Jip14</strain>
    </source>
</reference>
<dbReference type="Gene3D" id="1.25.40.390">
    <property type="match status" value="1"/>
</dbReference>